<keyword evidence="3" id="KW-1185">Reference proteome</keyword>
<evidence type="ECO:0000313" key="3">
    <source>
        <dbReference type="Proteomes" id="UP001286313"/>
    </source>
</evidence>
<feature type="region of interest" description="Disordered" evidence="1">
    <location>
        <begin position="43"/>
        <end position="124"/>
    </location>
</feature>
<reference evidence="2" key="1">
    <citation type="submission" date="2023-10" db="EMBL/GenBank/DDBJ databases">
        <title>Genome assemblies of two species of porcelain crab, Petrolisthes cinctipes and Petrolisthes manimaculis (Anomura: Porcellanidae).</title>
        <authorList>
            <person name="Angst P."/>
        </authorList>
    </citation>
    <scope>NUCLEOTIDE SEQUENCE</scope>
    <source>
        <strain evidence="2">PB745_01</strain>
        <tissue evidence="2">Gill</tissue>
    </source>
</reference>
<sequence>MSLPAFHHLPALPTSTRITILHTNYSTPQSHIKLVPPPPPCPSCKLVPPSSPRPGLKGLPPSSPRLRLKWLPPSQPRPRLKRLPPPTPRPRLKRLPPPTLRPRLKRVPTSLSRPGVGSSKHRNRSYDSRSAIFARIVGYCSYTNLYCAGLAAPLYPSRHPPAWLLPVTPLDLGNR</sequence>
<accession>A0AAE1G194</accession>
<gene>
    <name evidence="2" type="ORF">Pcinc_011430</name>
</gene>
<dbReference type="Proteomes" id="UP001286313">
    <property type="component" value="Unassembled WGS sequence"/>
</dbReference>
<comment type="caution">
    <text evidence="2">The sequence shown here is derived from an EMBL/GenBank/DDBJ whole genome shotgun (WGS) entry which is preliminary data.</text>
</comment>
<proteinExistence type="predicted"/>
<dbReference type="EMBL" id="JAWQEG010000902">
    <property type="protein sequence ID" value="KAK3884265.1"/>
    <property type="molecule type" value="Genomic_DNA"/>
</dbReference>
<name>A0AAE1G194_PETCI</name>
<dbReference type="AlphaFoldDB" id="A0AAE1G194"/>
<evidence type="ECO:0000256" key="1">
    <source>
        <dbReference type="SAM" id="MobiDB-lite"/>
    </source>
</evidence>
<organism evidence="2 3">
    <name type="scientific">Petrolisthes cinctipes</name>
    <name type="common">Flat porcelain crab</name>
    <dbReference type="NCBI Taxonomy" id="88211"/>
    <lineage>
        <taxon>Eukaryota</taxon>
        <taxon>Metazoa</taxon>
        <taxon>Ecdysozoa</taxon>
        <taxon>Arthropoda</taxon>
        <taxon>Crustacea</taxon>
        <taxon>Multicrustacea</taxon>
        <taxon>Malacostraca</taxon>
        <taxon>Eumalacostraca</taxon>
        <taxon>Eucarida</taxon>
        <taxon>Decapoda</taxon>
        <taxon>Pleocyemata</taxon>
        <taxon>Anomura</taxon>
        <taxon>Galatheoidea</taxon>
        <taxon>Porcellanidae</taxon>
        <taxon>Petrolisthes</taxon>
    </lineage>
</organism>
<feature type="compositionally biased region" description="Pro residues" evidence="1">
    <location>
        <begin position="83"/>
        <end position="100"/>
    </location>
</feature>
<evidence type="ECO:0000313" key="2">
    <source>
        <dbReference type="EMBL" id="KAK3884265.1"/>
    </source>
</evidence>
<protein>
    <submittedName>
        <fullName evidence="2">Uncharacterized protein</fullName>
    </submittedName>
</protein>